<accession>A0A915K814</accession>
<dbReference type="Proteomes" id="UP000887565">
    <property type="component" value="Unplaced"/>
</dbReference>
<keyword evidence="1" id="KW-1185">Reference proteome</keyword>
<evidence type="ECO:0000313" key="2">
    <source>
        <dbReference type="WBParaSite" id="nRc.2.0.1.t34334-RA"/>
    </source>
</evidence>
<protein>
    <submittedName>
        <fullName evidence="2">Uncharacterized protein</fullName>
    </submittedName>
</protein>
<sequence>MQDPWRTPIVDGRISNVVMLYTKQTLDAGIATSFKMLDGEENRKVVRDHFVFAAKEYDVGFVVSAELL</sequence>
<organism evidence="1 2">
    <name type="scientific">Romanomermis culicivorax</name>
    <name type="common">Nematode worm</name>
    <dbReference type="NCBI Taxonomy" id="13658"/>
    <lineage>
        <taxon>Eukaryota</taxon>
        <taxon>Metazoa</taxon>
        <taxon>Ecdysozoa</taxon>
        <taxon>Nematoda</taxon>
        <taxon>Enoplea</taxon>
        <taxon>Dorylaimia</taxon>
        <taxon>Mermithida</taxon>
        <taxon>Mermithoidea</taxon>
        <taxon>Mermithidae</taxon>
        <taxon>Romanomermis</taxon>
    </lineage>
</organism>
<dbReference type="AlphaFoldDB" id="A0A915K814"/>
<dbReference type="WBParaSite" id="nRc.2.0.1.t34334-RA">
    <property type="protein sequence ID" value="nRc.2.0.1.t34334-RA"/>
    <property type="gene ID" value="nRc.2.0.1.g34334"/>
</dbReference>
<proteinExistence type="predicted"/>
<name>A0A915K814_ROMCU</name>
<reference evidence="2" key="1">
    <citation type="submission" date="2022-11" db="UniProtKB">
        <authorList>
            <consortium name="WormBaseParasite"/>
        </authorList>
    </citation>
    <scope>IDENTIFICATION</scope>
</reference>
<evidence type="ECO:0000313" key="1">
    <source>
        <dbReference type="Proteomes" id="UP000887565"/>
    </source>
</evidence>